<dbReference type="STRING" id="461836.A0A0L0DPA6"/>
<evidence type="ECO:0000256" key="1">
    <source>
        <dbReference type="ARBA" id="ARBA00022737"/>
    </source>
</evidence>
<dbReference type="RefSeq" id="XP_013754094.1">
    <property type="nucleotide sequence ID" value="XM_013898640.1"/>
</dbReference>
<feature type="compositionally biased region" description="Low complexity" evidence="4">
    <location>
        <begin position="95"/>
        <end position="122"/>
    </location>
</feature>
<dbReference type="PANTHER" id="PTHR15704:SF7">
    <property type="entry name" value="SUPERKILLER COMPLEX PROTEIN 3"/>
    <property type="match status" value="1"/>
</dbReference>
<dbReference type="InterPro" id="IPR019734">
    <property type="entry name" value="TPR_rpt"/>
</dbReference>
<dbReference type="Pfam" id="PF13432">
    <property type="entry name" value="TPR_16"/>
    <property type="match status" value="4"/>
</dbReference>
<dbReference type="SMART" id="SM00028">
    <property type="entry name" value="TPR"/>
    <property type="match status" value="10"/>
</dbReference>
<dbReference type="InterPro" id="IPR039226">
    <property type="entry name" value="Ski3/TTC37"/>
</dbReference>
<dbReference type="InterPro" id="IPR011990">
    <property type="entry name" value="TPR-like_helical_dom_sf"/>
</dbReference>
<protein>
    <submittedName>
        <fullName evidence="5">Uncharacterized protein</fullName>
    </submittedName>
</protein>
<dbReference type="GO" id="GO:0055087">
    <property type="term" value="C:Ski complex"/>
    <property type="evidence" value="ECO:0007669"/>
    <property type="project" value="InterPro"/>
</dbReference>
<dbReference type="PROSITE" id="PS50005">
    <property type="entry name" value="TPR"/>
    <property type="match status" value="2"/>
</dbReference>
<feature type="repeat" description="TPR" evidence="3">
    <location>
        <begin position="627"/>
        <end position="659"/>
    </location>
</feature>
<dbReference type="Gene3D" id="1.25.40.10">
    <property type="entry name" value="Tetratricopeptide repeat domain"/>
    <property type="match status" value="6"/>
</dbReference>
<dbReference type="Proteomes" id="UP000054408">
    <property type="component" value="Unassembled WGS sequence"/>
</dbReference>
<dbReference type="Pfam" id="PF14559">
    <property type="entry name" value="TPR_19"/>
    <property type="match status" value="1"/>
</dbReference>
<dbReference type="GO" id="GO:0006401">
    <property type="term" value="P:RNA catabolic process"/>
    <property type="evidence" value="ECO:0007669"/>
    <property type="project" value="InterPro"/>
</dbReference>
<evidence type="ECO:0000313" key="5">
    <source>
        <dbReference type="EMBL" id="KNC54085.1"/>
    </source>
</evidence>
<sequence length="1634" mass="168666">MSTKKQLKAAKKALAQQDYPSALSAAEEVLSHEPTNYHALVFAGMATVRLAEEDGELTTTTTTTTAATASAASAAATSNDKNMFATADTVLMPNADSTTDAPTGSSSTTDSPSPSTTGSSSPRMAAAVEYYTRATRAQMDLPQAWQGLFELYTLTSNFDGLHPVIDALLPLLPDSPPAKYPAWAAVSLALRRQWEAALATWADVDDADKAAMVDGGTLPAFAPPLFALVSALHALGGLDDMLEAAVAASSSGTKKKSMMVVGMASKRRAAAAKARKKVAALATVLPTQLPCVLENLVAFLAANHALVLPAALLAPSEWELVQALAVTAIELAAPDALPLPRLAAAARRVVPRLTAQLGAIDASSLTAADVLALVNEWATRPPAGQAVDATDLTAALDCIATALAADASDAARVASSLDDCTALADTAELPKPLARALTNLGIPHAYIAVASRLPVSSASLAASLYKSAATAAERLAAAYGSPAAQLLATLQLSQARELINGPRPRPAAAIAPLTAALAAGPHPEALALLASAHYTLGHFADAAPLLAQIAEPSPAELEALGWSHYQLGELPAASDALAASVAAEPGRASAQLRLGIVYLERGGDFATEAPYAQTALLKAARLDASSADAFHHLGRFYAPSNPDKAMRCFKKALALEPDHADAASALAAILLAADDMRAVIDLAHHTLAQRHDPKWAHRLVGLDLLAQLTHPPAATGYTPAEEEGLLLAAMPHLQRALRIDPDDAQLWETLAFAYWRSGKYAAALKVVSHLRESPGLGSDLARFIEASLCAILDMRAQAETVFASLLRDAPDFAPGLLGYASFLITAARRYTASPFAPQFAAASAALTKAADLARTAAVLVPTLVLPRKLLGDAALGLARIVKTSDATTAAAQLRRASRAYATALRAAPGTGMLWHDLAVASGVEEPLAAAAVLEPSAYTVPAARGVLLAATDTLAAQSALAEATAKAGRVPDVSVASNLAVVGALNYAAGMVDAQGVVRQLAAVQVADPESSLPWTLRAAAGIECSSVTEVHKALQAAALAGVRPREAGFYAHTLEPYPAYAASVLAAGSQYLKVAPNCAASHALVGRQRELRNEPGLALPHYMAAVAQARNVAPEVGGGLVLNAARAAVAAGAPMEALALLDALDAGTAVPGYTSVSVWPLRLRGLALYHAGRHQEAIAAYQAAYAGGRPEEQADVAVELAKVAFALDNVPVATQYLELVLSSSPQHVLAAATLAEILACTGAYEKAQAMAARLRGTGQSLEPAGYVLMANIAAAAGDARAASRFVQYALHVDPSNAGSWNALAKLWMHTELGQAGRAVRVVAVATATAAKLPASRSQALEQLSLAATARLHRGLSPTAGVRYGDVTALRAALNEAYSLATRMVRLDPESWHAWLVLATALRARAVAGCGEPLAPGRVRATLDRACQLASQSRGSQQPLALTSMALASHLLTEYVATDSCIPGLLQEGVNAASVALGVYGQESPQAAPAMVLLGRARLMLGDVAAARESLLAALRVDPQHMRAWEALGTVYGVMGAPAAAEKAFRQAMRFAQAGAGRVVPLLRAVLVHLQAGDLDAARGPLKEAVKREKKSPLVALFKGAVLLGDGQGQQAREALQTALAANAGLEAVVDGLL</sequence>
<dbReference type="GeneID" id="25568149"/>
<dbReference type="SUPFAM" id="SSF48452">
    <property type="entry name" value="TPR-like"/>
    <property type="match status" value="4"/>
</dbReference>
<keyword evidence="6" id="KW-1185">Reference proteome</keyword>
<evidence type="ECO:0000256" key="2">
    <source>
        <dbReference type="ARBA" id="ARBA00022803"/>
    </source>
</evidence>
<keyword evidence="2 3" id="KW-0802">TPR repeat</keyword>
<keyword evidence="1" id="KW-0677">Repeat</keyword>
<evidence type="ECO:0000313" key="6">
    <source>
        <dbReference type="Proteomes" id="UP000054408"/>
    </source>
</evidence>
<feature type="region of interest" description="Disordered" evidence="4">
    <location>
        <begin position="93"/>
        <end position="124"/>
    </location>
</feature>
<evidence type="ECO:0000256" key="4">
    <source>
        <dbReference type="SAM" id="MobiDB-lite"/>
    </source>
</evidence>
<dbReference type="OrthoDB" id="421075at2759"/>
<gene>
    <name evidence="5" type="ORF">AMSG_09750</name>
</gene>
<organism evidence="5 6">
    <name type="scientific">Thecamonas trahens ATCC 50062</name>
    <dbReference type="NCBI Taxonomy" id="461836"/>
    <lineage>
        <taxon>Eukaryota</taxon>
        <taxon>Apusozoa</taxon>
        <taxon>Apusomonadida</taxon>
        <taxon>Apusomonadidae</taxon>
        <taxon>Thecamonas</taxon>
    </lineage>
</organism>
<reference evidence="5 6" key="1">
    <citation type="submission" date="2010-05" db="EMBL/GenBank/DDBJ databases">
        <title>The Genome Sequence of Thecamonas trahens ATCC 50062.</title>
        <authorList>
            <consortium name="The Broad Institute Genome Sequencing Platform"/>
            <person name="Russ C."/>
            <person name="Cuomo C."/>
            <person name="Shea T."/>
            <person name="Young S.K."/>
            <person name="Zeng Q."/>
            <person name="Koehrsen M."/>
            <person name="Haas B."/>
            <person name="Borodovsky M."/>
            <person name="Guigo R."/>
            <person name="Alvarado L."/>
            <person name="Berlin A."/>
            <person name="Bochicchio J."/>
            <person name="Borenstein D."/>
            <person name="Chapman S."/>
            <person name="Chen Z."/>
            <person name="Freedman E."/>
            <person name="Gellesch M."/>
            <person name="Goldberg J."/>
            <person name="Griggs A."/>
            <person name="Gujja S."/>
            <person name="Heilman E."/>
            <person name="Heiman D."/>
            <person name="Hepburn T."/>
            <person name="Howarth C."/>
            <person name="Jen D."/>
            <person name="Larson L."/>
            <person name="Mehta T."/>
            <person name="Park D."/>
            <person name="Pearson M."/>
            <person name="Roberts A."/>
            <person name="Saif S."/>
            <person name="Shenoy N."/>
            <person name="Sisk P."/>
            <person name="Stolte C."/>
            <person name="Sykes S."/>
            <person name="Thomson T."/>
            <person name="Walk T."/>
            <person name="White J."/>
            <person name="Yandava C."/>
            <person name="Burger G."/>
            <person name="Gray M.W."/>
            <person name="Holland P.W.H."/>
            <person name="King N."/>
            <person name="Lang F.B.F."/>
            <person name="Roger A.J."/>
            <person name="Ruiz-Trillo I."/>
            <person name="Lander E."/>
            <person name="Nusbaum C."/>
        </authorList>
    </citation>
    <scope>NUCLEOTIDE SEQUENCE [LARGE SCALE GENOMIC DNA]</scope>
    <source>
        <strain evidence="5 6">ATCC 50062</strain>
    </source>
</reference>
<dbReference type="EMBL" id="GL349485">
    <property type="protein sequence ID" value="KNC54085.1"/>
    <property type="molecule type" value="Genomic_DNA"/>
</dbReference>
<accession>A0A0L0DPA6</accession>
<name>A0A0L0DPA6_THETB</name>
<evidence type="ECO:0000256" key="3">
    <source>
        <dbReference type="PROSITE-ProRule" id="PRU00339"/>
    </source>
</evidence>
<proteinExistence type="predicted"/>
<dbReference type="PANTHER" id="PTHR15704">
    <property type="entry name" value="SUPERKILLER 3 PROTEIN-RELATED"/>
    <property type="match status" value="1"/>
</dbReference>
<feature type="repeat" description="TPR" evidence="3">
    <location>
        <begin position="1488"/>
        <end position="1521"/>
    </location>
</feature>
<dbReference type="eggNOG" id="KOG1127">
    <property type="taxonomic scope" value="Eukaryota"/>
</dbReference>